<proteinExistence type="predicted"/>
<protein>
    <submittedName>
        <fullName evidence="7">Cytochrome-c oxidase subunit 4 domain-containing protein</fullName>
    </submittedName>
</protein>
<evidence type="ECO:0000313" key="8">
    <source>
        <dbReference type="Proteomes" id="UP000194159"/>
    </source>
</evidence>
<evidence type="ECO:0000256" key="1">
    <source>
        <dbReference type="ARBA" id="ARBA00004651"/>
    </source>
</evidence>
<evidence type="ECO:0000256" key="6">
    <source>
        <dbReference type="SAM" id="Phobius"/>
    </source>
</evidence>
<reference evidence="7 8" key="1">
    <citation type="submission" date="2017-04" db="EMBL/GenBank/DDBJ databases">
        <title>Complete genome sequences of Rhizobium genomic linages associated to common bean (phaseolus vulgaris).</title>
        <authorList>
            <person name="Santamaria R.I."/>
            <person name="Bustos P."/>
            <person name="Perez-Carrascal O."/>
            <person name="Martinez-Flores I."/>
            <person name="Juarez S."/>
            <person name="Lozano L."/>
            <person name="Miranda F."/>
            <person name="Vinuesa P."/>
            <person name="Martinez-Romero E."/>
            <person name="Cevallos M.A."/>
            <person name="Romero D."/>
            <person name="Davila G."/>
            <person name="Gonzalez V."/>
        </authorList>
    </citation>
    <scope>NUCLEOTIDE SEQUENCE [LARGE SCALE GENOMIC DNA]</scope>
    <source>
        <strain evidence="7 8">NXC12</strain>
        <plasmid evidence="8">pretnxc12e</plasmid>
    </source>
</reference>
<gene>
    <name evidence="7" type="ORF">NXC12_PE00800</name>
</gene>
<evidence type="ECO:0000256" key="3">
    <source>
        <dbReference type="ARBA" id="ARBA00022692"/>
    </source>
</evidence>
<dbReference type="GO" id="GO:0005886">
    <property type="term" value="C:plasma membrane"/>
    <property type="evidence" value="ECO:0007669"/>
    <property type="project" value="UniProtKB-SubCell"/>
</dbReference>
<evidence type="ECO:0000256" key="5">
    <source>
        <dbReference type="ARBA" id="ARBA00023136"/>
    </source>
</evidence>
<evidence type="ECO:0000256" key="2">
    <source>
        <dbReference type="ARBA" id="ARBA00022475"/>
    </source>
</evidence>
<dbReference type="InterPro" id="IPR005171">
    <property type="entry name" value="Cyt_c_oxidase_su4_prok"/>
</dbReference>
<dbReference type="RefSeq" id="WP_086084406.1">
    <property type="nucleotide sequence ID" value="NZ_CP020911.1"/>
</dbReference>
<feature type="transmembrane region" description="Helical" evidence="6">
    <location>
        <begin position="73"/>
        <end position="96"/>
    </location>
</feature>
<organism evidence="7 8">
    <name type="scientific">Rhizobium etli</name>
    <dbReference type="NCBI Taxonomy" id="29449"/>
    <lineage>
        <taxon>Bacteria</taxon>
        <taxon>Pseudomonadati</taxon>
        <taxon>Pseudomonadota</taxon>
        <taxon>Alphaproteobacteria</taxon>
        <taxon>Hyphomicrobiales</taxon>
        <taxon>Rhizobiaceae</taxon>
        <taxon>Rhizobium/Agrobacterium group</taxon>
        <taxon>Rhizobium</taxon>
    </lineage>
</organism>
<evidence type="ECO:0000256" key="4">
    <source>
        <dbReference type="ARBA" id="ARBA00022989"/>
    </source>
</evidence>
<keyword evidence="4 6" id="KW-1133">Transmembrane helix</keyword>
<feature type="transmembrane region" description="Helical" evidence="6">
    <location>
        <begin position="38"/>
        <end position="61"/>
    </location>
</feature>
<feature type="transmembrane region" description="Helical" evidence="6">
    <location>
        <begin position="12"/>
        <end position="32"/>
    </location>
</feature>
<sequence>MKTGNTAEAPSRALILLLMLTFCLFATSMIPAGPAARAGLVLAAVAIALAKVRLVVLDFLGLRHNNSLLARALLLWAGAVLLVALARATAFSAVFAN</sequence>
<keyword evidence="2" id="KW-1003">Cell membrane</keyword>
<keyword evidence="7" id="KW-0614">Plasmid</keyword>
<comment type="subcellular location">
    <subcellularLocation>
        <location evidence="1">Cell membrane</location>
        <topology evidence="1">Multi-pass membrane protein</topology>
    </subcellularLocation>
</comment>
<accession>A0AAN1BNG9</accession>
<evidence type="ECO:0000313" key="7">
    <source>
        <dbReference type="EMBL" id="ARQ14393.1"/>
    </source>
</evidence>
<dbReference type="Proteomes" id="UP000194159">
    <property type="component" value="Plasmid pRetNXC12e"/>
</dbReference>
<keyword evidence="3 6" id="KW-0812">Transmembrane</keyword>
<geneLocation type="plasmid" evidence="8">
    <name>pretnxc12e</name>
</geneLocation>
<dbReference type="AlphaFoldDB" id="A0AAN1BNG9"/>
<dbReference type="EMBL" id="CP020911">
    <property type="protein sequence ID" value="ARQ14393.1"/>
    <property type="molecule type" value="Genomic_DNA"/>
</dbReference>
<dbReference type="Pfam" id="PF03626">
    <property type="entry name" value="COX4_pro"/>
    <property type="match status" value="1"/>
</dbReference>
<keyword evidence="5 6" id="KW-0472">Membrane</keyword>
<name>A0AAN1BNG9_RHIET</name>